<dbReference type="PANTHER" id="PTHR34799:SF2">
    <property type="entry name" value="OS07G0656300 PROTEIN"/>
    <property type="match status" value="1"/>
</dbReference>
<evidence type="ECO:0000313" key="3">
    <source>
        <dbReference type="Proteomes" id="UP001497522"/>
    </source>
</evidence>
<accession>A0ABP1B3X5</accession>
<dbReference type="Proteomes" id="UP001497522">
    <property type="component" value="Chromosome 19"/>
</dbReference>
<dbReference type="PANTHER" id="PTHR34799">
    <property type="entry name" value="OS07G0656300 PROTEIN"/>
    <property type="match status" value="1"/>
</dbReference>
<sequence>MGTYYRSDGMDGEAAAAVMRQSVVLQSLPQFSVQAAPLHAASSCAHYQTYPGADHGVQIVVKCEELRQIRTERCVLSSQFEDLSAIDVTAKPDMMIGGGGPVRTRKKVRAKRIDLRPLQNLKGKICSKLGSAIVINKCNTATSYKPTDLPESSPAMLARSSQFTSSSRSKVATKQRAAAGTGVFYMTPGGISEFMTSEEGPGRGSGDNNVERLSQLAAVACELEQQRSRGSHQGLMQDLSNQAVKIKRRRTPRKSCRLQLPIAWNYAMSRPMQHDVNYKSPVGGDPSASDSCSRPDITLLIDCSDVRSNESHVGESVTKNLAACTSMTLNSRMDHECSDQRRNGKILTDPNLASSELSRSTDDLTRSARRNNSADSSSSGSGGGADTSILSKFQTLKCAAGTKETLGDRCVKRVLQFVEEKGRVPEKLIRVALGNNPDISKALRRLLKERRVQRLGNGRKDSAYVYMVGACTALAAPAGFCELQVLKTSTTATAGNHFSLLQPTPAVSQVGSCSASKCFEGAAPYAISSCASG</sequence>
<name>A0ABP1B3X5_9BRYO</name>
<evidence type="ECO:0000313" key="2">
    <source>
        <dbReference type="EMBL" id="CAK9869776.1"/>
    </source>
</evidence>
<feature type="region of interest" description="Disordered" evidence="1">
    <location>
        <begin position="335"/>
        <end position="385"/>
    </location>
</feature>
<evidence type="ECO:0000256" key="1">
    <source>
        <dbReference type="SAM" id="MobiDB-lite"/>
    </source>
</evidence>
<protein>
    <submittedName>
        <fullName evidence="2">Uncharacterized protein</fullName>
    </submittedName>
</protein>
<reference evidence="2" key="1">
    <citation type="submission" date="2024-03" db="EMBL/GenBank/DDBJ databases">
        <authorList>
            <consortium name="ELIXIR-Norway"/>
            <consortium name="Elixir Norway"/>
        </authorList>
    </citation>
    <scope>NUCLEOTIDE SEQUENCE</scope>
</reference>
<gene>
    <name evidence="2" type="ORF">CSSPJE1EN2_LOCUS12534</name>
</gene>
<keyword evidence="3" id="KW-1185">Reference proteome</keyword>
<organism evidence="2 3">
    <name type="scientific">Sphagnum jensenii</name>
    <dbReference type="NCBI Taxonomy" id="128206"/>
    <lineage>
        <taxon>Eukaryota</taxon>
        <taxon>Viridiplantae</taxon>
        <taxon>Streptophyta</taxon>
        <taxon>Embryophyta</taxon>
        <taxon>Bryophyta</taxon>
        <taxon>Sphagnophytina</taxon>
        <taxon>Sphagnopsida</taxon>
        <taxon>Sphagnales</taxon>
        <taxon>Sphagnaceae</taxon>
        <taxon>Sphagnum</taxon>
    </lineage>
</organism>
<dbReference type="EMBL" id="OZ023720">
    <property type="protein sequence ID" value="CAK9869776.1"/>
    <property type="molecule type" value="Genomic_DNA"/>
</dbReference>
<proteinExistence type="predicted"/>
<feature type="compositionally biased region" description="Low complexity" evidence="1">
    <location>
        <begin position="370"/>
        <end position="379"/>
    </location>
</feature>